<dbReference type="SMART" id="SM00028">
    <property type="entry name" value="TPR"/>
    <property type="match status" value="1"/>
</dbReference>
<keyword evidence="7" id="KW-1185">Reference proteome</keyword>
<dbReference type="PANTHER" id="PTHR26312:SF191">
    <property type="entry name" value="TETRATRICOPEPTIDE REPEAT PROTEIN 5 OB FOLD DOMAIN-CONTAINING PROTEIN"/>
    <property type="match status" value="1"/>
</dbReference>
<evidence type="ECO:0000256" key="3">
    <source>
        <dbReference type="PROSITE-ProRule" id="PRU00339"/>
    </source>
</evidence>
<protein>
    <recommendedName>
        <fullName evidence="5">Tetratricopeptide repeat protein 5 OB fold domain-containing protein</fullName>
    </recommendedName>
</protein>
<accession>A0ABD2V8X9</accession>
<dbReference type="AlphaFoldDB" id="A0ABD2V8X9"/>
<dbReference type="PANTHER" id="PTHR26312">
    <property type="entry name" value="TETRATRICOPEPTIDE REPEAT PROTEIN 5"/>
    <property type="match status" value="1"/>
</dbReference>
<keyword evidence="2 3" id="KW-0802">TPR repeat</keyword>
<comment type="caution">
    <text evidence="6">The sequence shown here is derived from an EMBL/GenBank/DDBJ whole genome shotgun (WGS) entry which is preliminary data.</text>
</comment>
<organism evidence="6 7">
    <name type="scientific">Solanum stoloniferum</name>
    <dbReference type="NCBI Taxonomy" id="62892"/>
    <lineage>
        <taxon>Eukaryota</taxon>
        <taxon>Viridiplantae</taxon>
        <taxon>Streptophyta</taxon>
        <taxon>Embryophyta</taxon>
        <taxon>Tracheophyta</taxon>
        <taxon>Spermatophyta</taxon>
        <taxon>Magnoliopsida</taxon>
        <taxon>eudicotyledons</taxon>
        <taxon>Gunneridae</taxon>
        <taxon>Pentapetalae</taxon>
        <taxon>asterids</taxon>
        <taxon>lamiids</taxon>
        <taxon>Solanales</taxon>
        <taxon>Solanaceae</taxon>
        <taxon>Solanoideae</taxon>
        <taxon>Solaneae</taxon>
        <taxon>Solanum</taxon>
    </lineage>
</organism>
<dbReference type="InterPro" id="IPR032076">
    <property type="entry name" value="TTC5_OB"/>
</dbReference>
<evidence type="ECO:0000256" key="2">
    <source>
        <dbReference type="ARBA" id="ARBA00022803"/>
    </source>
</evidence>
<evidence type="ECO:0000259" key="5">
    <source>
        <dbReference type="Pfam" id="PF16669"/>
    </source>
</evidence>
<gene>
    <name evidence="6" type="ORF">AABB24_002849</name>
</gene>
<evidence type="ECO:0000256" key="4">
    <source>
        <dbReference type="SAM" id="MobiDB-lite"/>
    </source>
</evidence>
<feature type="repeat" description="TPR" evidence="3">
    <location>
        <begin position="148"/>
        <end position="181"/>
    </location>
</feature>
<evidence type="ECO:0000313" key="7">
    <source>
        <dbReference type="Proteomes" id="UP001627284"/>
    </source>
</evidence>
<dbReference type="Proteomes" id="UP001627284">
    <property type="component" value="Unassembled WGS sequence"/>
</dbReference>
<name>A0ABD2V8X9_9SOLN</name>
<dbReference type="Pfam" id="PF16669">
    <property type="entry name" value="TTC5_OB"/>
    <property type="match status" value="1"/>
</dbReference>
<dbReference type="EMBL" id="JBJKTR010000002">
    <property type="protein sequence ID" value="KAL3376113.1"/>
    <property type="molecule type" value="Genomic_DNA"/>
</dbReference>
<dbReference type="Gene3D" id="1.25.40.10">
    <property type="entry name" value="Tetratricopeptide repeat domain"/>
    <property type="match status" value="1"/>
</dbReference>
<feature type="compositionally biased region" description="Basic residues" evidence="4">
    <location>
        <begin position="327"/>
        <end position="344"/>
    </location>
</feature>
<dbReference type="Pfam" id="PF07719">
    <property type="entry name" value="TPR_2"/>
    <property type="match status" value="1"/>
</dbReference>
<feature type="domain" description="Tetratricopeptide repeat protein 5 OB fold" evidence="5">
    <location>
        <begin position="367"/>
        <end position="477"/>
    </location>
</feature>
<evidence type="ECO:0000256" key="1">
    <source>
        <dbReference type="ARBA" id="ARBA00022737"/>
    </source>
</evidence>
<dbReference type="PROSITE" id="PS50005">
    <property type="entry name" value="TPR"/>
    <property type="match status" value="1"/>
</dbReference>
<dbReference type="InterPro" id="IPR011990">
    <property type="entry name" value="TPR-like_helical_dom_sf"/>
</dbReference>
<reference evidence="6 7" key="1">
    <citation type="submission" date="2024-05" db="EMBL/GenBank/DDBJ databases">
        <title>De novo assembly of an allotetraploid wild potato.</title>
        <authorList>
            <person name="Hosaka A.J."/>
        </authorList>
    </citation>
    <scope>NUCLEOTIDE SEQUENCE [LARGE SCALE GENOMIC DNA]</scope>
    <source>
        <tissue evidence="6">Young leaves</tissue>
    </source>
</reference>
<dbReference type="InterPro" id="IPR019734">
    <property type="entry name" value="TPR_rpt"/>
</dbReference>
<keyword evidence="1" id="KW-0677">Repeat</keyword>
<feature type="region of interest" description="Disordered" evidence="4">
    <location>
        <begin position="327"/>
        <end position="348"/>
    </location>
</feature>
<dbReference type="InterPro" id="IPR013105">
    <property type="entry name" value="TPR_2"/>
</dbReference>
<proteinExistence type="predicted"/>
<evidence type="ECO:0000313" key="6">
    <source>
        <dbReference type="EMBL" id="KAL3376113.1"/>
    </source>
</evidence>
<sequence>MRITIHCLKQNFPPKSCKPPNFLHISHFCFQNPPLEMSTPVEEVSAHLKKFNYEDWISKLDALSIWMYDFGDQHFPSTIEQKISDIEHQIDLCIKVLESVPQEKRELNRERAMFEYLKGRFYNAIPDVYKEEAERHLLKATQLDPLLRDAWNCLGCCVAKKGNYQEAKEYYQTALKMGEENAVILRQLADLELTFARVAENPAKQIDDCIKYAERTHSLDDMDGGCLYILGCGHFTSFLLTGGWDHNNLLLALEAYEKAKRIDAMKSNPHLEYDCSMVNRYLENYKMSLTGFSDAALKNPASDALDQVKVTIQLLDKLKGLLQVKRNDKKKGKSKRKSKGKSKGKSTETSLSALIQSLPNIDLNPLYNRATTDLLTEGPNKQIAVIAAVRCLVKYEYKAPVYYMLCDSDENSFVLTVFGIQKEAIKQGDQVTVLEPLCKFIDFEWDGKHYQFKSVRVNLLEQVLVNGNDLPPNSAMRETISYP</sequence>
<dbReference type="SUPFAM" id="SSF48452">
    <property type="entry name" value="TPR-like"/>
    <property type="match status" value="1"/>
</dbReference>